<keyword evidence="1" id="KW-0732">Signal</keyword>
<dbReference type="PANTHER" id="PTHR24104:SF25">
    <property type="entry name" value="PROTEIN LIN-41"/>
    <property type="match status" value="1"/>
</dbReference>
<dbReference type="InterPro" id="IPR050952">
    <property type="entry name" value="TRIM-NHL_E3_ligases"/>
</dbReference>
<evidence type="ECO:0008006" key="4">
    <source>
        <dbReference type="Google" id="ProtNLM"/>
    </source>
</evidence>
<dbReference type="EMBL" id="CP036278">
    <property type="protein sequence ID" value="QDU58928.1"/>
    <property type="molecule type" value="Genomic_DNA"/>
</dbReference>
<keyword evidence="3" id="KW-1185">Reference proteome</keyword>
<evidence type="ECO:0000313" key="3">
    <source>
        <dbReference type="Proteomes" id="UP000315750"/>
    </source>
</evidence>
<organism evidence="2 3">
    <name type="scientific">Aeoliella mucimassa</name>
    <dbReference type="NCBI Taxonomy" id="2527972"/>
    <lineage>
        <taxon>Bacteria</taxon>
        <taxon>Pseudomonadati</taxon>
        <taxon>Planctomycetota</taxon>
        <taxon>Planctomycetia</taxon>
        <taxon>Pirellulales</taxon>
        <taxon>Lacipirellulaceae</taxon>
        <taxon>Aeoliella</taxon>
    </lineage>
</organism>
<protein>
    <recommendedName>
        <fullName evidence="4">NHL repeat protein</fullName>
    </recommendedName>
</protein>
<dbReference type="Gene3D" id="2.120.10.30">
    <property type="entry name" value="TolB, C-terminal domain"/>
    <property type="match status" value="2"/>
</dbReference>
<proteinExistence type="predicted"/>
<dbReference type="Proteomes" id="UP000315750">
    <property type="component" value="Chromosome"/>
</dbReference>
<accession>A0A518AW38</accession>
<reference evidence="2 3" key="1">
    <citation type="submission" date="2019-02" db="EMBL/GenBank/DDBJ databases">
        <title>Deep-cultivation of Planctomycetes and their phenomic and genomic characterization uncovers novel biology.</title>
        <authorList>
            <person name="Wiegand S."/>
            <person name="Jogler M."/>
            <person name="Boedeker C."/>
            <person name="Pinto D."/>
            <person name="Vollmers J."/>
            <person name="Rivas-Marin E."/>
            <person name="Kohn T."/>
            <person name="Peeters S.H."/>
            <person name="Heuer A."/>
            <person name="Rast P."/>
            <person name="Oberbeckmann S."/>
            <person name="Bunk B."/>
            <person name="Jeske O."/>
            <person name="Meyerdierks A."/>
            <person name="Storesund J.E."/>
            <person name="Kallscheuer N."/>
            <person name="Luecker S."/>
            <person name="Lage O.M."/>
            <person name="Pohl T."/>
            <person name="Merkel B.J."/>
            <person name="Hornburger P."/>
            <person name="Mueller R.-W."/>
            <person name="Bruemmer F."/>
            <person name="Labrenz M."/>
            <person name="Spormann A.M."/>
            <person name="Op den Camp H."/>
            <person name="Overmann J."/>
            <person name="Amann R."/>
            <person name="Jetten M.S.M."/>
            <person name="Mascher T."/>
            <person name="Medema M.H."/>
            <person name="Devos D.P."/>
            <person name="Kaster A.-K."/>
            <person name="Ovreas L."/>
            <person name="Rohde M."/>
            <person name="Galperin M.Y."/>
            <person name="Jogler C."/>
        </authorList>
    </citation>
    <scope>NUCLEOTIDE SEQUENCE [LARGE SCALE GENOMIC DNA]</scope>
    <source>
        <strain evidence="2 3">Pan181</strain>
    </source>
</reference>
<evidence type="ECO:0000313" key="2">
    <source>
        <dbReference type="EMBL" id="QDU58928.1"/>
    </source>
</evidence>
<dbReference type="SUPFAM" id="SSF63829">
    <property type="entry name" value="Calcium-dependent phosphotriesterase"/>
    <property type="match status" value="1"/>
</dbReference>
<dbReference type="PANTHER" id="PTHR24104">
    <property type="entry name" value="E3 UBIQUITIN-PROTEIN LIGASE NHLRC1-RELATED"/>
    <property type="match status" value="1"/>
</dbReference>
<feature type="signal peptide" evidence="1">
    <location>
        <begin position="1"/>
        <end position="20"/>
    </location>
</feature>
<dbReference type="GO" id="GO:0008270">
    <property type="term" value="F:zinc ion binding"/>
    <property type="evidence" value="ECO:0007669"/>
    <property type="project" value="UniProtKB-KW"/>
</dbReference>
<dbReference type="InterPro" id="IPR011042">
    <property type="entry name" value="6-blade_b-propeller_TolB-like"/>
</dbReference>
<dbReference type="RefSeq" id="WP_145251479.1">
    <property type="nucleotide sequence ID" value="NZ_CP036278.1"/>
</dbReference>
<feature type="chain" id="PRO_5021962294" description="NHL repeat protein" evidence="1">
    <location>
        <begin position="21"/>
        <end position="350"/>
    </location>
</feature>
<evidence type="ECO:0000256" key="1">
    <source>
        <dbReference type="SAM" id="SignalP"/>
    </source>
</evidence>
<dbReference type="AlphaFoldDB" id="A0A518AW38"/>
<gene>
    <name evidence="2" type="ORF">Pan181_51690</name>
</gene>
<dbReference type="KEGG" id="amuc:Pan181_51690"/>
<dbReference type="OrthoDB" id="9799230at2"/>
<sequence precursor="true">MKFTHAAAALLLFVPGYAVAHEGVHTHPVAAAAAADYAEALAEGRPVITGAGEHRYQLDYDWLRNVEESFHGPTHGSVVVDAENRVYVSTDAEQGIFVLDADGQRITTLGPATQYLHSMVMTKEGDKQVIVAASPGQKKVLKIALDGTVLLSIPNEKTGEVDGGFDGVTSVCLLPNGQIVASCGYGSNKVHFFDAEGKHLATFGGKGQDPGAFNCCHGLAYDDRFDEPRLLIANREASQLEHYTLEGEFVSVYSTDVSRPCLPVLKGDCCYVAELNGRVTVLDREGKLLARLGENTNKSEQANFGVDKAAWQPGVFTAPHGLGFDADGGLYVQDWNKAGRVTRLLPIASE</sequence>
<name>A0A518AW38_9BACT</name>